<dbReference type="Proteomes" id="UP000034213">
    <property type="component" value="Unassembled WGS sequence"/>
</dbReference>
<dbReference type="AlphaFoldDB" id="A0A0G1C085"/>
<comment type="caution">
    <text evidence="2">The sequence shown here is derived from an EMBL/GenBank/DDBJ whole genome shotgun (WGS) entry which is preliminary data.</text>
</comment>
<dbReference type="PATRIC" id="fig|1618369.3.peg.596"/>
<sequence length="217" mass="26077">MPSEYYNRNFKPQYFYHIFNRGAYKNKIFLDEKDYQTFTDILAYYLRFPKNQPYSYLNRPAKPYKNTQVTNLVTIHLTTYCFLSNHFHLLLKQLPSATPSTNISNLMRRFIITYAMYFQNKYKHAGAIFQGRYKCVLVDSQEQLLYLSKYIHQNPQKLQSNLENYPYSSYPIYINKLETPAWLHPEHILKLTKNYQQFVKQPVSKSDLNKFTPLTLE</sequence>
<proteinExistence type="predicted"/>
<dbReference type="InterPro" id="IPR036515">
    <property type="entry name" value="Transposase_17_sf"/>
</dbReference>
<dbReference type="GO" id="GO:0006313">
    <property type="term" value="P:DNA transposition"/>
    <property type="evidence" value="ECO:0007669"/>
    <property type="project" value="InterPro"/>
</dbReference>
<evidence type="ECO:0000259" key="1">
    <source>
        <dbReference type="SMART" id="SM01321"/>
    </source>
</evidence>
<organism evidence="2 3">
    <name type="scientific">Candidatus Beckwithbacteria bacterium GW2011_GWA2_43_10</name>
    <dbReference type="NCBI Taxonomy" id="1618369"/>
    <lineage>
        <taxon>Bacteria</taxon>
        <taxon>Candidatus Beckwithiibacteriota</taxon>
    </lineage>
</organism>
<dbReference type="GO" id="GO:0004803">
    <property type="term" value="F:transposase activity"/>
    <property type="evidence" value="ECO:0007669"/>
    <property type="project" value="InterPro"/>
</dbReference>
<dbReference type="Pfam" id="PF01797">
    <property type="entry name" value="Y1_Tnp"/>
    <property type="match status" value="1"/>
</dbReference>
<dbReference type="SMART" id="SM01321">
    <property type="entry name" value="Y1_Tnp"/>
    <property type="match status" value="1"/>
</dbReference>
<name>A0A0G1C085_9BACT</name>
<reference evidence="2 3" key="1">
    <citation type="journal article" date="2015" name="Nature">
        <title>rRNA introns, odd ribosomes, and small enigmatic genomes across a large radiation of phyla.</title>
        <authorList>
            <person name="Brown C.T."/>
            <person name="Hug L.A."/>
            <person name="Thomas B.C."/>
            <person name="Sharon I."/>
            <person name="Castelle C.J."/>
            <person name="Singh A."/>
            <person name="Wilkins M.J."/>
            <person name="Williams K.H."/>
            <person name="Banfield J.F."/>
        </authorList>
    </citation>
    <scope>NUCLEOTIDE SEQUENCE [LARGE SCALE GENOMIC DNA]</scope>
</reference>
<accession>A0A0G1C085</accession>
<evidence type="ECO:0000313" key="3">
    <source>
        <dbReference type="Proteomes" id="UP000034213"/>
    </source>
</evidence>
<feature type="domain" description="Transposase IS200-like" evidence="1">
    <location>
        <begin position="11"/>
        <end position="154"/>
    </location>
</feature>
<dbReference type="Gene3D" id="3.30.70.1290">
    <property type="entry name" value="Transposase IS200-like"/>
    <property type="match status" value="1"/>
</dbReference>
<dbReference type="PANTHER" id="PTHR34322:SF2">
    <property type="entry name" value="TRANSPOSASE IS200-LIKE DOMAIN-CONTAINING PROTEIN"/>
    <property type="match status" value="1"/>
</dbReference>
<dbReference type="SUPFAM" id="SSF143422">
    <property type="entry name" value="Transposase IS200-like"/>
    <property type="match status" value="1"/>
</dbReference>
<dbReference type="PANTHER" id="PTHR34322">
    <property type="entry name" value="TRANSPOSASE, Y1_TNP DOMAIN-CONTAINING"/>
    <property type="match status" value="1"/>
</dbReference>
<dbReference type="InterPro" id="IPR002686">
    <property type="entry name" value="Transposase_17"/>
</dbReference>
<gene>
    <name evidence="2" type="ORF">UV54_C0045G0003</name>
</gene>
<dbReference type="GO" id="GO:0003677">
    <property type="term" value="F:DNA binding"/>
    <property type="evidence" value="ECO:0007669"/>
    <property type="project" value="InterPro"/>
</dbReference>
<protein>
    <recommendedName>
        <fullName evidence="1">Transposase IS200-like domain-containing protein</fullName>
    </recommendedName>
</protein>
<dbReference type="EMBL" id="LCEW01000045">
    <property type="protein sequence ID" value="KKS78987.1"/>
    <property type="molecule type" value="Genomic_DNA"/>
</dbReference>
<dbReference type="STRING" id="1618369.UV54_C0045G0003"/>
<evidence type="ECO:0000313" key="2">
    <source>
        <dbReference type="EMBL" id="KKS78987.1"/>
    </source>
</evidence>